<organism evidence="1 2">
    <name type="scientific">Mytilus coruscus</name>
    <name type="common">Sea mussel</name>
    <dbReference type="NCBI Taxonomy" id="42192"/>
    <lineage>
        <taxon>Eukaryota</taxon>
        <taxon>Metazoa</taxon>
        <taxon>Spiralia</taxon>
        <taxon>Lophotrochozoa</taxon>
        <taxon>Mollusca</taxon>
        <taxon>Bivalvia</taxon>
        <taxon>Autobranchia</taxon>
        <taxon>Pteriomorphia</taxon>
        <taxon>Mytilida</taxon>
        <taxon>Mytiloidea</taxon>
        <taxon>Mytilidae</taxon>
        <taxon>Mytilinae</taxon>
        <taxon>Mytilus</taxon>
    </lineage>
</organism>
<reference evidence="1 2" key="1">
    <citation type="submission" date="2020-06" db="EMBL/GenBank/DDBJ databases">
        <authorList>
            <person name="Li R."/>
            <person name="Bekaert M."/>
        </authorList>
    </citation>
    <scope>NUCLEOTIDE SEQUENCE [LARGE SCALE GENOMIC DNA]</scope>
    <source>
        <strain evidence="2">wild</strain>
    </source>
</reference>
<sequence length="221" mass="25611">MTSEFISLAVTERQQKYTTESAESSVISSLIQRIKEKNKGPAPEVRQPSSYNPERYGAAYYFTPSGEKLRHIQIYTMNESAHSKNYDYLPTRSDEQCNKIYPEVSRRGSEGRKDPFSTAYSYLEHSQEEISVVLSCVIFKERMLLAVQLGISFTNHWKVNSSQTDDNHYGVTVNRPKEEFCFLIRFSFPYSVSVSLFDFHFLIQKKMEDESYFQGKHGILS</sequence>
<name>A0A6J8BL47_MYTCO</name>
<protein>
    <submittedName>
        <fullName evidence="1">Uncharacterized protein</fullName>
    </submittedName>
</protein>
<gene>
    <name evidence="1" type="ORF">MCOR_19235</name>
</gene>
<accession>A0A6J8BL47</accession>
<evidence type="ECO:0000313" key="1">
    <source>
        <dbReference type="EMBL" id="CAC5383494.1"/>
    </source>
</evidence>
<keyword evidence="2" id="KW-1185">Reference proteome</keyword>
<evidence type="ECO:0000313" key="2">
    <source>
        <dbReference type="Proteomes" id="UP000507470"/>
    </source>
</evidence>
<dbReference type="EMBL" id="CACVKT020003392">
    <property type="protein sequence ID" value="CAC5383494.1"/>
    <property type="molecule type" value="Genomic_DNA"/>
</dbReference>
<dbReference type="AlphaFoldDB" id="A0A6J8BL47"/>
<dbReference type="Proteomes" id="UP000507470">
    <property type="component" value="Unassembled WGS sequence"/>
</dbReference>
<proteinExistence type="predicted"/>